<keyword evidence="1" id="KW-0472">Membrane</keyword>
<protein>
    <submittedName>
        <fullName evidence="2">DUF2516 family protein</fullName>
    </submittedName>
</protein>
<feature type="transmembrane region" description="Helical" evidence="1">
    <location>
        <begin position="76"/>
        <end position="93"/>
    </location>
</feature>
<dbReference type="InterPro" id="IPR019662">
    <property type="entry name" value="DUF2516"/>
</dbReference>
<proteinExistence type="predicted"/>
<feature type="transmembrane region" description="Helical" evidence="1">
    <location>
        <begin position="52"/>
        <end position="70"/>
    </location>
</feature>
<comment type="caution">
    <text evidence="2">The sequence shown here is derived from an EMBL/GenBank/DDBJ whole genome shotgun (WGS) entry which is preliminary data.</text>
</comment>
<evidence type="ECO:0000313" key="3">
    <source>
        <dbReference type="Proteomes" id="UP001219297"/>
    </source>
</evidence>
<dbReference type="PROSITE" id="PS51257">
    <property type="entry name" value="PROKAR_LIPOPROTEIN"/>
    <property type="match status" value="1"/>
</dbReference>
<dbReference type="Proteomes" id="UP001219297">
    <property type="component" value="Unassembled WGS sequence"/>
</dbReference>
<evidence type="ECO:0000313" key="2">
    <source>
        <dbReference type="EMBL" id="MDE1657054.1"/>
    </source>
</evidence>
<dbReference type="Pfam" id="PF10724">
    <property type="entry name" value="DUF2516"/>
    <property type="match status" value="1"/>
</dbReference>
<keyword evidence="1" id="KW-0812">Transmembrane</keyword>
<sequence>MNLTTLRLVTDICNGIFFVIQLAILAFMVWALVACLRRPDVDFRYARKDKKFWSGVLLGCALVTGIVLFTPIRLPFQPFLMLGAAYGALYYLGPEEQRMGPRRSSRGRGRGSW</sequence>
<reference evidence="2 3" key="1">
    <citation type="submission" date="2023-02" db="EMBL/GenBank/DDBJ databases">
        <title>Defining the Infant Male Urobiome and Moving Towards Mechanisms in Urobiome Research.</title>
        <authorList>
            <person name="Reasoner S."/>
            <person name="Flores V."/>
            <person name="Van Horn G."/>
            <person name="Morales G."/>
            <person name="Peard L."/>
            <person name="Abelson B."/>
            <person name="Manuel C."/>
            <person name="Lee J."/>
            <person name="Baker B."/>
            <person name="Williams T."/>
            <person name="Schmitz J."/>
            <person name="Clayton D."/>
            <person name="Hadjifrangiskou M."/>
        </authorList>
    </citation>
    <scope>NUCLEOTIDE SEQUENCE [LARGE SCALE GENOMIC DNA]</scope>
    <source>
        <strain evidence="2 3">AS1053</strain>
    </source>
</reference>
<dbReference type="RefSeq" id="WP_274778648.1">
    <property type="nucleotide sequence ID" value="NZ_CAMXYX010000058.1"/>
</dbReference>
<evidence type="ECO:0000256" key="1">
    <source>
        <dbReference type="SAM" id="Phobius"/>
    </source>
</evidence>
<organism evidence="2 3">
    <name type="scientific">Actinotignum sanguinis</name>
    <dbReference type="NCBI Taxonomy" id="1445614"/>
    <lineage>
        <taxon>Bacteria</taxon>
        <taxon>Bacillati</taxon>
        <taxon>Actinomycetota</taxon>
        <taxon>Actinomycetes</taxon>
        <taxon>Actinomycetales</taxon>
        <taxon>Actinomycetaceae</taxon>
        <taxon>Actinotignum</taxon>
    </lineage>
</organism>
<accession>A0ABT5V7Y0</accession>
<name>A0ABT5V7Y0_9ACTO</name>
<gene>
    <name evidence="2" type="ORF">PWJ81_08235</name>
</gene>
<keyword evidence="1" id="KW-1133">Transmembrane helix</keyword>
<dbReference type="EMBL" id="JARBHI010000022">
    <property type="protein sequence ID" value="MDE1657054.1"/>
    <property type="molecule type" value="Genomic_DNA"/>
</dbReference>
<keyword evidence="3" id="KW-1185">Reference proteome</keyword>
<feature type="transmembrane region" description="Helical" evidence="1">
    <location>
        <begin position="15"/>
        <end position="36"/>
    </location>
</feature>